<name>A0A3B1ARC4_9ZZZZ</name>
<proteinExistence type="inferred from homology"/>
<dbReference type="GO" id="GO:0003879">
    <property type="term" value="F:ATP phosphoribosyltransferase activity"/>
    <property type="evidence" value="ECO:0007669"/>
    <property type="project" value="UniProtKB-EC"/>
</dbReference>
<dbReference type="HAMAP" id="MF_00125">
    <property type="entry name" value="HisZ"/>
    <property type="match status" value="1"/>
</dbReference>
<evidence type="ECO:0000259" key="3">
    <source>
        <dbReference type="PROSITE" id="PS50862"/>
    </source>
</evidence>
<evidence type="ECO:0000256" key="1">
    <source>
        <dbReference type="ARBA" id="ARBA00004496"/>
    </source>
</evidence>
<accession>A0A3B1ARC4</accession>
<dbReference type="EMBL" id="UOFW01000004">
    <property type="protein sequence ID" value="VAX01938.1"/>
    <property type="molecule type" value="Genomic_DNA"/>
</dbReference>
<comment type="subcellular location">
    <subcellularLocation>
        <location evidence="1">Cytoplasm</location>
    </subcellularLocation>
</comment>
<evidence type="ECO:0000313" key="4">
    <source>
        <dbReference type="EMBL" id="VAX01938.1"/>
    </source>
</evidence>
<evidence type="ECO:0000256" key="2">
    <source>
        <dbReference type="ARBA" id="ARBA00022490"/>
    </source>
</evidence>
<reference evidence="4" key="1">
    <citation type="submission" date="2018-06" db="EMBL/GenBank/DDBJ databases">
        <authorList>
            <person name="Zhirakovskaya E."/>
        </authorList>
    </citation>
    <scope>NUCLEOTIDE SEQUENCE</scope>
</reference>
<protein>
    <submittedName>
        <fullName evidence="4">ATP phosphoribosyltransferase regulatory subunit</fullName>
        <ecNumber evidence="4">2.4.2.17</ecNumber>
    </submittedName>
</protein>
<dbReference type="SUPFAM" id="SSF55681">
    <property type="entry name" value="Class II aaRS and biotin synthetases"/>
    <property type="match status" value="1"/>
</dbReference>
<dbReference type="EC" id="2.4.2.17" evidence="4"/>
<dbReference type="InterPro" id="IPR006195">
    <property type="entry name" value="aa-tRNA-synth_II"/>
</dbReference>
<dbReference type="GO" id="GO:0000105">
    <property type="term" value="P:L-histidine biosynthetic process"/>
    <property type="evidence" value="ECO:0007669"/>
    <property type="project" value="InterPro"/>
</dbReference>
<dbReference type="PIRSF" id="PIRSF001549">
    <property type="entry name" value="His-tRNA_synth"/>
    <property type="match status" value="1"/>
</dbReference>
<dbReference type="Gene3D" id="3.30.930.10">
    <property type="entry name" value="Bira Bifunctional Protein, Domain 2"/>
    <property type="match status" value="1"/>
</dbReference>
<gene>
    <name evidence="4" type="ORF">MNBD_ALPHA03-2101</name>
</gene>
<keyword evidence="4" id="KW-0808">Transferase</keyword>
<feature type="domain" description="Aminoacyl-transfer RNA synthetases class-II family profile" evidence="3">
    <location>
        <begin position="32"/>
        <end position="341"/>
    </location>
</feature>
<dbReference type="PANTHER" id="PTHR43707">
    <property type="entry name" value="HISTIDYL-TRNA SYNTHETASE"/>
    <property type="match status" value="1"/>
</dbReference>
<keyword evidence="4" id="KW-0328">Glycosyltransferase</keyword>
<dbReference type="InterPro" id="IPR004516">
    <property type="entry name" value="HisRS/HisZ"/>
</dbReference>
<dbReference type="InterPro" id="IPR041715">
    <property type="entry name" value="HisRS-like_core"/>
</dbReference>
<dbReference type="PROSITE" id="PS50862">
    <property type="entry name" value="AA_TRNA_LIGASE_II"/>
    <property type="match status" value="1"/>
</dbReference>
<sequence>MPRPVDEPNETALLPEGLHDTLANDAEYQADIVEKLRQCFASYGYERVVPPLLEFEESLLCGPGKAQSRNMFRVMDPVSMRLMAVRNDMTGQVARIARTRLQNSPRPLRLSYSGSVLRVRGSQLRPEREFQQAGIELIGSDSGEAYVEIILLARDVLGTVGIKNASIDLTMPLLVPAICRGLGLDDKISKAVRHALNAKDIGELGNLDGDIGEISRQLLSACGAADKAMAIIGKLSLPTEAQEICNELKEILARLKDVAPELDVTVDPGEYSGFEFQTGIGFSLFVKGVRGELGRGGRYLVEGGGTGSELKSEPATGFSLYLDSLMRAVPMMTEIKYIYCPYNMTMSDVNKVRLEGYRTICGLEAAKNDTAEAKRLNCQYIWQDDKVIKI</sequence>
<dbReference type="Pfam" id="PF13393">
    <property type="entry name" value="tRNA-synt_His"/>
    <property type="match status" value="1"/>
</dbReference>
<dbReference type="GO" id="GO:0004821">
    <property type="term" value="F:histidine-tRNA ligase activity"/>
    <property type="evidence" value="ECO:0007669"/>
    <property type="project" value="TreeGrafter"/>
</dbReference>
<organism evidence="4">
    <name type="scientific">hydrothermal vent metagenome</name>
    <dbReference type="NCBI Taxonomy" id="652676"/>
    <lineage>
        <taxon>unclassified sequences</taxon>
        <taxon>metagenomes</taxon>
        <taxon>ecological metagenomes</taxon>
    </lineage>
</organism>
<keyword evidence="2" id="KW-0963">Cytoplasm</keyword>
<dbReference type="InterPro" id="IPR045864">
    <property type="entry name" value="aa-tRNA-synth_II/BPL/LPL"/>
</dbReference>
<dbReference type="GO" id="GO:0006427">
    <property type="term" value="P:histidyl-tRNA aminoacylation"/>
    <property type="evidence" value="ECO:0007669"/>
    <property type="project" value="TreeGrafter"/>
</dbReference>
<dbReference type="GO" id="GO:0005737">
    <property type="term" value="C:cytoplasm"/>
    <property type="evidence" value="ECO:0007669"/>
    <property type="project" value="UniProtKB-SubCell"/>
</dbReference>
<dbReference type="InterPro" id="IPR004517">
    <property type="entry name" value="HisZ"/>
</dbReference>
<dbReference type="AlphaFoldDB" id="A0A3B1ARC4"/>
<dbReference type="PANTHER" id="PTHR43707:SF1">
    <property type="entry name" value="HISTIDINE--TRNA LIGASE, MITOCHONDRIAL-RELATED"/>
    <property type="match status" value="1"/>
</dbReference>